<accession>A0A9Q5P059</accession>
<dbReference type="EMBL" id="MKIQ01000030">
    <property type="protein sequence ID" value="OFI45920.1"/>
    <property type="molecule type" value="Genomic_DNA"/>
</dbReference>
<evidence type="ECO:0000313" key="2">
    <source>
        <dbReference type="EMBL" id="OFI45920.1"/>
    </source>
</evidence>
<dbReference type="RefSeq" id="WP_070788605.1">
    <property type="nucleotide sequence ID" value="NZ_MKIQ01000030.1"/>
</dbReference>
<gene>
    <name evidence="2" type="ORF">BG262_06495</name>
</gene>
<reference evidence="3" key="1">
    <citation type="submission" date="2016-09" db="EMBL/GenBank/DDBJ databases">
        <title>Draft genome sequence of a novel species of the family Streptococcaceae isolated from flowers.</title>
        <authorList>
            <person name="Chuah L.-O."/>
            <person name="Yap K.-P."/>
            <person name="Thong K.L."/>
            <person name="Liong M.T."/>
            <person name="Ahmad R."/>
            <person name="Rusul G."/>
        </authorList>
    </citation>
    <scope>NUCLEOTIDE SEQUENCE [LARGE SCALE GENOMIC DNA]</scope>
    <source>
        <strain evidence="3">HibF3</strain>
    </source>
</reference>
<evidence type="ECO:0000256" key="1">
    <source>
        <dbReference type="SAM" id="MobiDB-lite"/>
    </source>
</evidence>
<organism evidence="2 3">
    <name type="scientific">Floricoccus penangensis</name>
    <dbReference type="NCBI Taxonomy" id="1859475"/>
    <lineage>
        <taxon>Bacteria</taxon>
        <taxon>Bacillati</taxon>
        <taxon>Bacillota</taxon>
        <taxon>Bacilli</taxon>
        <taxon>Lactobacillales</taxon>
        <taxon>Streptococcaceae</taxon>
        <taxon>Floricoccus</taxon>
    </lineage>
</organism>
<keyword evidence="3" id="KW-1185">Reference proteome</keyword>
<dbReference type="Proteomes" id="UP000177273">
    <property type="component" value="Unassembled WGS sequence"/>
</dbReference>
<feature type="compositionally biased region" description="Low complexity" evidence="1">
    <location>
        <begin position="309"/>
        <end position="353"/>
    </location>
</feature>
<name>A0A9Q5P059_9LACT</name>
<feature type="region of interest" description="Disordered" evidence="1">
    <location>
        <begin position="263"/>
        <end position="364"/>
    </location>
</feature>
<evidence type="ECO:0000313" key="3">
    <source>
        <dbReference type="Proteomes" id="UP000177273"/>
    </source>
</evidence>
<dbReference type="OrthoDB" id="2181380at2"/>
<feature type="compositionally biased region" description="Low complexity" evidence="1">
    <location>
        <begin position="283"/>
        <end position="301"/>
    </location>
</feature>
<proteinExistence type="predicted"/>
<feature type="compositionally biased region" description="Polar residues" evidence="1">
    <location>
        <begin position="354"/>
        <end position="364"/>
    </location>
</feature>
<dbReference type="AlphaFoldDB" id="A0A9Q5P059"/>
<protein>
    <submittedName>
        <fullName evidence="2">Uncharacterized protein</fullName>
    </submittedName>
</protein>
<comment type="caution">
    <text evidence="2">The sequence shown here is derived from an EMBL/GenBank/DDBJ whole genome shotgun (WGS) entry which is preliminary data.</text>
</comment>
<sequence>MKNTLSKTLLLLVVGGVALAVCFFGYKAKSDSVRKQKIEYAQETAKKESANIRAIKTRVEKFYVNSSHDTLLNNVTKENVKKEYDKLGSIKISAQDFGVPENGLTSDVKELGKEKEETQKLINDVQDKLNMQTSISNLFEGGVKDWQAEAPAEVTNNLAIKDNVKKDSLTSLKDEVSTKDGLWNKIANKYLSIAQTQVAQAEDVEKLISKMIKDGKITKDATTENYSLLLSKIDNIKNTKLKNKYSEQAANIYSQMVSNVEATPVESKEPAEPVVTQPTEAPVVQESAVEQNQAVQQNNTVPNGQPVETPNQGTQTGNVNQPNTNQPNTNPGNNATDPNAVAPTTPANPVVPNQGNASNGSGTN</sequence>